<sequence>MKAGVRCTGSRVRFQNGNKRPLASAEAGKIHWGVASPLPRLRLNRMRKWSGEPGAGAAAAADFQSLFHSVPVINRAGGESTINFVFQFIPDHPSSRGDKKKKAGDHWKRKLLQEAISVVRAAPAPPLPRPTDRGGGCLKKLNATTRDVWAGGIKDGIDNNLSGGRRPPAPPATGNWVIFLRSAGVRRPPPYGRRTRLRLDVMTRRASSPCAAYNAPVAAAGARARAALPAHRAPSPAGPFQISAHLCHKISSFFISSIPYCAIITFRAPMAPAARRRDIVLVVSSRELDHLQSALRDFKQFHTRTKTQLNRSIEIKQRDATERSSGAAD</sequence>
<evidence type="ECO:0000313" key="1">
    <source>
        <dbReference type="EMBL" id="GBP71218.1"/>
    </source>
</evidence>
<dbReference type="EMBL" id="BGZK01001100">
    <property type="protein sequence ID" value="GBP71218.1"/>
    <property type="molecule type" value="Genomic_DNA"/>
</dbReference>
<keyword evidence="2" id="KW-1185">Reference proteome</keyword>
<comment type="caution">
    <text evidence="1">The sequence shown here is derived from an EMBL/GenBank/DDBJ whole genome shotgun (WGS) entry which is preliminary data.</text>
</comment>
<proteinExistence type="predicted"/>
<name>A0A4C1Y5M3_EUMVA</name>
<gene>
    <name evidence="1" type="ORF">EVAR_18011_1</name>
</gene>
<organism evidence="1 2">
    <name type="scientific">Eumeta variegata</name>
    <name type="common">Bagworm moth</name>
    <name type="synonym">Eumeta japonica</name>
    <dbReference type="NCBI Taxonomy" id="151549"/>
    <lineage>
        <taxon>Eukaryota</taxon>
        <taxon>Metazoa</taxon>
        <taxon>Ecdysozoa</taxon>
        <taxon>Arthropoda</taxon>
        <taxon>Hexapoda</taxon>
        <taxon>Insecta</taxon>
        <taxon>Pterygota</taxon>
        <taxon>Neoptera</taxon>
        <taxon>Endopterygota</taxon>
        <taxon>Lepidoptera</taxon>
        <taxon>Glossata</taxon>
        <taxon>Ditrysia</taxon>
        <taxon>Tineoidea</taxon>
        <taxon>Psychidae</taxon>
        <taxon>Oiketicinae</taxon>
        <taxon>Eumeta</taxon>
    </lineage>
</organism>
<accession>A0A4C1Y5M3</accession>
<reference evidence="1 2" key="1">
    <citation type="journal article" date="2019" name="Commun. Biol.">
        <title>The bagworm genome reveals a unique fibroin gene that provides high tensile strength.</title>
        <authorList>
            <person name="Kono N."/>
            <person name="Nakamura H."/>
            <person name="Ohtoshi R."/>
            <person name="Tomita M."/>
            <person name="Numata K."/>
            <person name="Arakawa K."/>
        </authorList>
    </citation>
    <scope>NUCLEOTIDE SEQUENCE [LARGE SCALE GENOMIC DNA]</scope>
</reference>
<dbReference type="AlphaFoldDB" id="A0A4C1Y5M3"/>
<dbReference type="Proteomes" id="UP000299102">
    <property type="component" value="Unassembled WGS sequence"/>
</dbReference>
<evidence type="ECO:0000313" key="2">
    <source>
        <dbReference type="Proteomes" id="UP000299102"/>
    </source>
</evidence>
<protein>
    <submittedName>
        <fullName evidence="1">Uncharacterized protein</fullName>
    </submittedName>
</protein>